<dbReference type="OrthoDB" id="6958049at2"/>
<evidence type="ECO:0000313" key="1">
    <source>
        <dbReference type="EMBL" id="KEQ08309.1"/>
    </source>
</evidence>
<evidence type="ECO:0000313" key="2">
    <source>
        <dbReference type="Proteomes" id="UP000052167"/>
    </source>
</evidence>
<evidence type="ECO:0008006" key="3">
    <source>
        <dbReference type="Google" id="ProtNLM"/>
    </source>
</evidence>
<sequence length="254" mass="28200">METVSYVEMEPNRFKRGRGWKVNLFGENSTIPKADLQAFRIDMSSDMVLESHFHIVDQFQIFMAGSGTIGRDQAHMITAHYADHHTGYGPLVAGTQGMSYLTLRSKTDAGLVKLSEPDVRDRLKPTKRRHRVSSAVTLSIPPVLKHLEEVKVETVMEEKPGDEGMTVKVYRMGAGHETPAPLTEGTGGYYIIVMNGSLIIAGTELRPWSLLFVRHTDAPPMMKAGEEGLEAMVSVFPVQDEWMQQVGIDENGGL</sequence>
<organism evidence="1 2">
    <name type="scientific">Pseudorhizobium pelagicum</name>
    <dbReference type="NCBI Taxonomy" id="1509405"/>
    <lineage>
        <taxon>Bacteria</taxon>
        <taxon>Pseudomonadati</taxon>
        <taxon>Pseudomonadota</taxon>
        <taxon>Alphaproteobacteria</taxon>
        <taxon>Hyphomicrobiales</taxon>
        <taxon>Rhizobiaceae</taxon>
        <taxon>Rhizobium/Agrobacterium group</taxon>
        <taxon>Pseudorhizobium</taxon>
    </lineage>
</organism>
<protein>
    <recommendedName>
        <fullName evidence="3">Pirin</fullName>
    </recommendedName>
</protein>
<dbReference type="Proteomes" id="UP000052167">
    <property type="component" value="Unassembled WGS sequence"/>
</dbReference>
<dbReference type="EMBL" id="JOKJ01000010">
    <property type="protein sequence ID" value="KEQ08309.1"/>
    <property type="molecule type" value="Genomic_DNA"/>
</dbReference>
<reference evidence="1 2" key="1">
    <citation type="submission" date="2014-06" db="EMBL/GenBank/DDBJ databases">
        <title>Rhizobium pelagicum/R2-400B4.</title>
        <authorList>
            <person name="Kimes N.E."/>
            <person name="Lopez-Perez M."/>
        </authorList>
    </citation>
    <scope>NUCLEOTIDE SEQUENCE [LARGE SCALE GENOMIC DNA]</scope>
    <source>
        <strain evidence="1 2">R2-400B4</strain>
    </source>
</reference>
<keyword evidence="2" id="KW-1185">Reference proteome</keyword>
<dbReference type="RefSeq" id="WP_037160960.1">
    <property type="nucleotide sequence ID" value="NZ_CAJXID010000001.1"/>
</dbReference>
<name>A0A922P0G2_9HYPH</name>
<gene>
    <name evidence="1" type="ORF">GV68_03255</name>
</gene>
<proteinExistence type="predicted"/>
<comment type="caution">
    <text evidence="1">The sequence shown here is derived from an EMBL/GenBank/DDBJ whole genome shotgun (WGS) entry which is preliminary data.</text>
</comment>
<dbReference type="AlphaFoldDB" id="A0A922P0G2"/>
<accession>A0A922P0G2</accession>